<evidence type="ECO:0000256" key="3">
    <source>
        <dbReference type="ARBA" id="ARBA00022729"/>
    </source>
</evidence>
<dbReference type="GO" id="GO:0055052">
    <property type="term" value="C:ATP-binding cassette (ABC) transporter complex, substrate-binding subunit-containing"/>
    <property type="evidence" value="ECO:0007669"/>
    <property type="project" value="TreeGrafter"/>
</dbReference>
<feature type="signal peptide" evidence="4">
    <location>
        <begin position="1"/>
        <end position="20"/>
    </location>
</feature>
<dbReference type="GO" id="GO:1901982">
    <property type="term" value="F:maltose binding"/>
    <property type="evidence" value="ECO:0007669"/>
    <property type="project" value="TreeGrafter"/>
</dbReference>
<gene>
    <name evidence="5" type="primary">lacE</name>
    <name evidence="5" type="ORF">CXY01_07700</name>
</gene>
<dbReference type="SUPFAM" id="SSF53850">
    <property type="entry name" value="Periplasmic binding protein-like II"/>
    <property type="match status" value="1"/>
</dbReference>
<dbReference type="CDD" id="cd14747">
    <property type="entry name" value="PBP2_MalE"/>
    <property type="match status" value="1"/>
</dbReference>
<proteinExistence type="inferred from homology"/>
<protein>
    <submittedName>
        <fullName evidence="5">Sugar ABC transporter substrate-binding protein</fullName>
    </submittedName>
</protein>
<sequence>MNRSMRVSVAALAVTTFALTAGCGRGDDPAAEEASAAPVATGDVSGDITVWAMGTEGEKLGEFASAFTEENPDVTVDVTAIPWDAAHDKIATAIAADEVPDVSMIGTTWMGEFATSGGLDPTPPDLIDESAFFEGAWGSTEVGGTSYAVPWYVETRVLFVDTALAEQAGVSPTPATWDDLMATSKGMQSAGAQWGITLQAGQTGAWQTFMPFAWQGGAEIMNADQTEFTFDSPEFVKALTYYQSFFTEGVAPKELPDGTLEPDFVAGKIGAFQSGPWHIGILDDTGGEGFLDSVTLAPLPADEKQASFIGGSNLAVFKGSENRDAAWKFVQWLSQPEVQAEWYAETSDLPAVQSAWEEGDLASDPALAVFGEQMTTAMAPPSIPTWEQISNVIDTELEKVCKSGMDPQEAATAIQQQAEAIGTGL</sequence>
<name>A0A510V4P3_9CELL</name>
<keyword evidence="6" id="KW-1185">Reference proteome</keyword>
<evidence type="ECO:0000256" key="4">
    <source>
        <dbReference type="SAM" id="SignalP"/>
    </source>
</evidence>
<dbReference type="GO" id="GO:0015768">
    <property type="term" value="P:maltose transport"/>
    <property type="evidence" value="ECO:0007669"/>
    <property type="project" value="TreeGrafter"/>
</dbReference>
<dbReference type="Pfam" id="PF01547">
    <property type="entry name" value="SBP_bac_1"/>
    <property type="match status" value="1"/>
</dbReference>
<comment type="caution">
    <text evidence="5">The sequence shown here is derived from an EMBL/GenBank/DDBJ whole genome shotgun (WGS) entry which is preliminary data.</text>
</comment>
<keyword evidence="2" id="KW-0813">Transport</keyword>
<dbReference type="AlphaFoldDB" id="A0A510V4P3"/>
<dbReference type="PANTHER" id="PTHR30061">
    <property type="entry name" value="MALTOSE-BINDING PERIPLASMIC PROTEIN"/>
    <property type="match status" value="1"/>
</dbReference>
<dbReference type="PROSITE" id="PS51257">
    <property type="entry name" value="PROKAR_LIPOPROTEIN"/>
    <property type="match status" value="1"/>
</dbReference>
<evidence type="ECO:0000256" key="2">
    <source>
        <dbReference type="ARBA" id="ARBA00022448"/>
    </source>
</evidence>
<dbReference type="PANTHER" id="PTHR30061:SF50">
    <property type="entry name" value="MALTOSE_MALTODEXTRIN-BINDING PERIPLASMIC PROTEIN"/>
    <property type="match status" value="1"/>
</dbReference>
<accession>A0A510V4P3</accession>
<keyword evidence="3 4" id="KW-0732">Signal</keyword>
<reference evidence="5 6" key="1">
    <citation type="submission" date="2019-07" db="EMBL/GenBank/DDBJ databases">
        <title>Whole genome shotgun sequence of Cellulomonas xylanilytica NBRC 101102.</title>
        <authorList>
            <person name="Hosoyama A."/>
            <person name="Uohara A."/>
            <person name="Ohji S."/>
            <person name="Ichikawa N."/>
        </authorList>
    </citation>
    <scope>NUCLEOTIDE SEQUENCE [LARGE SCALE GENOMIC DNA]</scope>
    <source>
        <strain evidence="5 6">NBRC 101102</strain>
    </source>
</reference>
<comment type="similarity">
    <text evidence="1">Belongs to the bacterial solute-binding protein 1 family.</text>
</comment>
<dbReference type="GO" id="GO:0042956">
    <property type="term" value="P:maltodextrin transmembrane transport"/>
    <property type="evidence" value="ECO:0007669"/>
    <property type="project" value="TreeGrafter"/>
</dbReference>
<organism evidence="5 6">
    <name type="scientific">Cellulomonas xylanilytica</name>
    <dbReference type="NCBI Taxonomy" id="233583"/>
    <lineage>
        <taxon>Bacteria</taxon>
        <taxon>Bacillati</taxon>
        <taxon>Actinomycetota</taxon>
        <taxon>Actinomycetes</taxon>
        <taxon>Micrococcales</taxon>
        <taxon>Cellulomonadaceae</taxon>
        <taxon>Cellulomonas</taxon>
    </lineage>
</organism>
<dbReference type="InterPro" id="IPR006059">
    <property type="entry name" value="SBP"/>
</dbReference>
<dbReference type="RefSeq" id="WP_146925746.1">
    <property type="nucleotide sequence ID" value="NZ_BJUB01000002.1"/>
</dbReference>
<dbReference type="Proteomes" id="UP000321118">
    <property type="component" value="Unassembled WGS sequence"/>
</dbReference>
<dbReference type="EMBL" id="BJUB01000002">
    <property type="protein sequence ID" value="GEK20250.1"/>
    <property type="molecule type" value="Genomic_DNA"/>
</dbReference>
<evidence type="ECO:0000313" key="5">
    <source>
        <dbReference type="EMBL" id="GEK20250.1"/>
    </source>
</evidence>
<dbReference type="OrthoDB" id="9780991at2"/>
<evidence type="ECO:0000313" key="6">
    <source>
        <dbReference type="Proteomes" id="UP000321118"/>
    </source>
</evidence>
<evidence type="ECO:0000256" key="1">
    <source>
        <dbReference type="ARBA" id="ARBA00008520"/>
    </source>
</evidence>
<dbReference type="Gene3D" id="3.40.190.10">
    <property type="entry name" value="Periplasmic binding protein-like II"/>
    <property type="match status" value="2"/>
</dbReference>
<feature type="chain" id="PRO_5038733469" evidence="4">
    <location>
        <begin position="21"/>
        <end position="425"/>
    </location>
</feature>